<dbReference type="Proteomes" id="UP000694930">
    <property type="component" value="Chromosome 11"/>
</dbReference>
<keyword evidence="1" id="KW-1185">Reference proteome</keyword>
<proteinExistence type="predicted"/>
<organism evidence="1 2">
    <name type="scientific">Solanum pennellii</name>
    <name type="common">Tomato</name>
    <name type="synonym">Lycopersicon pennellii</name>
    <dbReference type="NCBI Taxonomy" id="28526"/>
    <lineage>
        <taxon>Eukaryota</taxon>
        <taxon>Viridiplantae</taxon>
        <taxon>Streptophyta</taxon>
        <taxon>Embryophyta</taxon>
        <taxon>Tracheophyta</taxon>
        <taxon>Spermatophyta</taxon>
        <taxon>Magnoliopsida</taxon>
        <taxon>eudicotyledons</taxon>
        <taxon>Gunneridae</taxon>
        <taxon>Pentapetalae</taxon>
        <taxon>asterids</taxon>
        <taxon>lamiids</taxon>
        <taxon>Solanales</taxon>
        <taxon>Solanaceae</taxon>
        <taxon>Solanoideae</taxon>
        <taxon>Solaneae</taxon>
        <taxon>Solanum</taxon>
        <taxon>Solanum subgen. Lycopersicon</taxon>
    </lineage>
</organism>
<protein>
    <submittedName>
        <fullName evidence="2">Uncharacterized protein LOC107004858 isoform X1</fullName>
    </submittedName>
</protein>
<evidence type="ECO:0000313" key="1">
    <source>
        <dbReference type="Proteomes" id="UP000694930"/>
    </source>
</evidence>
<dbReference type="GeneID" id="107004858"/>
<gene>
    <name evidence="2" type="primary">LOC107004858</name>
</gene>
<dbReference type="RefSeq" id="XP_015058726.1">
    <property type="nucleotide sequence ID" value="XM_015203240.2"/>
</dbReference>
<reference evidence="1" key="1">
    <citation type="journal article" date="2014" name="Nat. Genet.">
        <title>The genome of the stress-tolerant wild tomato species Solanum pennellii.</title>
        <authorList>
            <person name="Bolger A."/>
            <person name="Scossa F."/>
            <person name="Bolger M.E."/>
            <person name="Lanz C."/>
            <person name="Maumus F."/>
            <person name="Tohge T."/>
            <person name="Quesneville H."/>
            <person name="Alseekh S."/>
            <person name="Sorensen I."/>
            <person name="Lichtenstein G."/>
            <person name="Fich E.A."/>
            <person name="Conte M."/>
            <person name="Keller H."/>
            <person name="Schneeberger K."/>
            <person name="Schwacke R."/>
            <person name="Ofner I."/>
            <person name="Vrebalov J."/>
            <person name="Xu Y."/>
            <person name="Osorio S."/>
            <person name="Aflitos S.A."/>
            <person name="Schijlen E."/>
            <person name="Jimenez-Gomez J.M."/>
            <person name="Ryngajllo M."/>
            <person name="Kimura S."/>
            <person name="Kumar R."/>
            <person name="Koenig D."/>
            <person name="Headland L.R."/>
            <person name="Maloof J.N."/>
            <person name="Sinha N."/>
            <person name="van Ham R.C."/>
            <person name="Lankhorst R.K."/>
            <person name="Mao L."/>
            <person name="Vogel A."/>
            <person name="Arsova B."/>
            <person name="Panstruga R."/>
            <person name="Fei Z."/>
            <person name="Rose J.K."/>
            <person name="Zamir D."/>
            <person name="Carrari F."/>
            <person name="Giovannoni J.J."/>
            <person name="Weigel D."/>
            <person name="Usadel B."/>
            <person name="Fernie A.R."/>
        </authorList>
    </citation>
    <scope>NUCLEOTIDE SEQUENCE [LARGE SCALE GENOMIC DNA]</scope>
    <source>
        <strain evidence="1">cv. LA0716</strain>
    </source>
</reference>
<evidence type="ECO:0000313" key="2">
    <source>
        <dbReference type="RefSeq" id="XP_015058726.1"/>
    </source>
</evidence>
<name>A0ABM1FLR5_SOLPN</name>
<sequence>MSINEKSYWYLLQWRSMSLQSKFGENAVSMSHAATHWFLLMSVKVVDDLPSALLLLQKVQNQEGSYIDFLGIIIRLASCSLGVLCLLLANHSTTTHVSICNVMFFHLFLLNNLN</sequence>
<accession>A0ABM1FLR5</accession>
<reference evidence="2" key="2">
    <citation type="submission" date="2025-08" db="UniProtKB">
        <authorList>
            <consortium name="RefSeq"/>
        </authorList>
    </citation>
    <scope>IDENTIFICATION</scope>
</reference>